<proteinExistence type="predicted"/>
<evidence type="ECO:0000313" key="1">
    <source>
        <dbReference type="EMBL" id="MBE9466659.1"/>
    </source>
</evidence>
<name>A0ABR9WNI8_9BACT</name>
<dbReference type="EMBL" id="JACYGY010000005">
    <property type="protein sequence ID" value="MBE9466659.1"/>
    <property type="molecule type" value="Genomic_DNA"/>
</dbReference>
<evidence type="ECO:0000313" key="2">
    <source>
        <dbReference type="Proteomes" id="UP000634134"/>
    </source>
</evidence>
<dbReference type="Pfam" id="PF08811">
    <property type="entry name" value="DUF1800"/>
    <property type="match status" value="1"/>
</dbReference>
<dbReference type="InterPro" id="IPR014917">
    <property type="entry name" value="DUF1800"/>
</dbReference>
<reference evidence="2" key="1">
    <citation type="submission" date="2023-07" db="EMBL/GenBank/DDBJ databases">
        <title>Dyadobacter sp. nov 'subterranea' isolated from contaminted grondwater.</title>
        <authorList>
            <person name="Szabo I."/>
            <person name="Al-Omari J."/>
            <person name="Szerdahelyi S.G."/>
            <person name="Rado J."/>
        </authorList>
    </citation>
    <scope>NUCLEOTIDE SEQUENCE [LARGE SCALE GENOMIC DNA]</scope>
    <source>
        <strain evidence="2">UP-52</strain>
    </source>
</reference>
<protein>
    <submittedName>
        <fullName evidence="1">DUF1800 family protein</fullName>
    </submittedName>
</protein>
<accession>A0ABR9WNI8</accession>
<dbReference type="RefSeq" id="WP_194124944.1">
    <property type="nucleotide sequence ID" value="NZ_JACYGY010000005.1"/>
</dbReference>
<organism evidence="1 2">
    <name type="scientific">Dyadobacter subterraneus</name>
    <dbReference type="NCBI Taxonomy" id="2773304"/>
    <lineage>
        <taxon>Bacteria</taxon>
        <taxon>Pseudomonadati</taxon>
        <taxon>Bacteroidota</taxon>
        <taxon>Cytophagia</taxon>
        <taxon>Cytophagales</taxon>
        <taxon>Spirosomataceae</taxon>
        <taxon>Dyadobacter</taxon>
    </lineage>
</organism>
<keyword evidence="2" id="KW-1185">Reference proteome</keyword>
<gene>
    <name evidence="1" type="ORF">IEE83_32765</name>
</gene>
<sequence>MALLDTYFAPLTEKTAAHLLRRATFGPTRQEILDITGMTATQAVDLLVSNASFRASPPPPVELDETLPDAGQPFLSKPFESGKNPSRYNYIQYWWIGLMTEQFNRPSVLEKLTAFWQNHFVVTMAVVGDYRFMDQYLRFLRSNALGNFRNLVTGITKDPGMLIFQNGNENNKELPNENYGRELQELFTVGQKDFYGTYNYTEQDVKAAAEVLTGWQATNRAKEGSTSFGTIFNPDRHNSGNKVFSSKYNNTTITGRTGTEAGEAELSSLVSMLLSHPETPKFICRKLYRWYVNPEVTQEVEDQVIIPLANLFSSTANNFNITPVLKKLLTSNIFFDNATIGAIIKSPAELMIGTIRLFNQPVPDVTTEFVAFRKMINFLSYSMNNLQLNFLNQPSVFGSLPYFQTGYSKNWINGTTLGVRGSTTDVIVNQSLEVKPGYKLGIDILAILSAIQPNFADVTGTPAITCEQVLEEFSKNLYATDLLQTQKDFLIDKIMMMNSSPRTTWIREWDAYRAATADAAKQGTILWRCRAMLRQMLRMAEYQIF</sequence>
<comment type="caution">
    <text evidence="1">The sequence shown here is derived from an EMBL/GenBank/DDBJ whole genome shotgun (WGS) entry which is preliminary data.</text>
</comment>
<dbReference type="Proteomes" id="UP000634134">
    <property type="component" value="Unassembled WGS sequence"/>
</dbReference>